<dbReference type="InterPro" id="IPR044946">
    <property type="entry name" value="Restrct_endonuc_typeI_TRD_sf"/>
</dbReference>
<keyword evidence="5" id="KW-0808">Transferase</keyword>
<organism evidence="5">
    <name type="scientific">Vibrio alginolyticus</name>
    <dbReference type="NCBI Taxonomy" id="663"/>
    <lineage>
        <taxon>Bacteria</taxon>
        <taxon>Pseudomonadati</taxon>
        <taxon>Pseudomonadota</taxon>
        <taxon>Gammaproteobacteria</taxon>
        <taxon>Vibrionales</taxon>
        <taxon>Vibrionaceae</taxon>
        <taxon>Vibrio</taxon>
    </lineage>
</organism>
<dbReference type="PANTHER" id="PTHR43140:SF1">
    <property type="entry name" value="TYPE I RESTRICTION ENZYME ECOKI SPECIFICITY SUBUNIT"/>
    <property type="match status" value="1"/>
</dbReference>
<dbReference type="EMBL" id="KR231689">
    <property type="protein sequence ID" value="ALJ83458.1"/>
    <property type="molecule type" value="Genomic_DNA"/>
</dbReference>
<comment type="similarity">
    <text evidence="1">Belongs to the type-I restriction system S methylase family.</text>
</comment>
<protein>
    <submittedName>
        <fullName evidence="5">Type I restriction-modification system DNA-methyltransferase subunit M</fullName>
    </submittedName>
</protein>
<dbReference type="InterPro" id="IPR051212">
    <property type="entry name" value="Type-I_RE_S_subunit"/>
</dbReference>
<dbReference type="CDD" id="cd17292">
    <property type="entry name" value="RMtype1_S_LlaA17I_TRD2-CR2_like"/>
    <property type="match status" value="1"/>
</dbReference>
<evidence type="ECO:0000256" key="3">
    <source>
        <dbReference type="ARBA" id="ARBA00023125"/>
    </source>
</evidence>
<accession>A0A0P0I6S8</accession>
<proteinExistence type="inferred from homology"/>
<dbReference type="GO" id="GO:0003677">
    <property type="term" value="F:DNA binding"/>
    <property type="evidence" value="ECO:0007669"/>
    <property type="project" value="UniProtKB-KW"/>
</dbReference>
<evidence type="ECO:0000259" key="4">
    <source>
        <dbReference type="Pfam" id="PF01420"/>
    </source>
</evidence>
<dbReference type="SUPFAM" id="SSF116734">
    <property type="entry name" value="DNA methylase specificity domain"/>
    <property type="match status" value="2"/>
</dbReference>
<dbReference type="GO" id="GO:0009307">
    <property type="term" value="P:DNA restriction-modification system"/>
    <property type="evidence" value="ECO:0007669"/>
    <property type="project" value="UniProtKB-KW"/>
</dbReference>
<name>A0A0P0I6S8_VIBAL</name>
<keyword evidence="5" id="KW-0489">Methyltransferase</keyword>
<dbReference type="PANTHER" id="PTHR43140">
    <property type="entry name" value="TYPE-1 RESTRICTION ENZYME ECOKI SPECIFICITY PROTEIN"/>
    <property type="match status" value="1"/>
</dbReference>
<keyword evidence="3" id="KW-0238">DNA-binding</keyword>
<feature type="domain" description="Type I restriction modification DNA specificity" evidence="4">
    <location>
        <begin position="15"/>
        <end position="188"/>
    </location>
</feature>
<dbReference type="GO" id="GO:0032259">
    <property type="term" value="P:methylation"/>
    <property type="evidence" value="ECO:0007669"/>
    <property type="project" value="UniProtKB-KW"/>
</dbReference>
<dbReference type="InterPro" id="IPR000055">
    <property type="entry name" value="Restrct_endonuc_typeI_TRD"/>
</dbReference>
<evidence type="ECO:0000256" key="1">
    <source>
        <dbReference type="ARBA" id="ARBA00010923"/>
    </source>
</evidence>
<evidence type="ECO:0000313" key="5">
    <source>
        <dbReference type="EMBL" id="ALJ83458.1"/>
    </source>
</evidence>
<dbReference type="GO" id="GO:0008168">
    <property type="term" value="F:methyltransferase activity"/>
    <property type="evidence" value="ECO:0007669"/>
    <property type="project" value="UniProtKB-KW"/>
</dbReference>
<feature type="domain" description="Type I restriction modification DNA specificity" evidence="4">
    <location>
        <begin position="208"/>
        <end position="379"/>
    </location>
</feature>
<reference evidence="5" key="1">
    <citation type="journal article" date="2016" name="BMC Microbiol.">
        <title>Comparative genomic analysis of six new-found integrative conjugative elements (ICEs) in Vibrio alginolyticus.</title>
        <authorList>
            <person name="Luo P."/>
            <person name="He X."/>
            <person name="Wang Y."/>
            <person name="Liu Q."/>
            <person name="Hu C."/>
        </authorList>
    </citation>
    <scope>NUCLEOTIDE SEQUENCE</scope>
    <source>
        <strain evidence="5">A056</strain>
    </source>
</reference>
<dbReference type="Pfam" id="PF01420">
    <property type="entry name" value="Methylase_S"/>
    <property type="match status" value="2"/>
</dbReference>
<dbReference type="AlphaFoldDB" id="A0A0P0I6S8"/>
<dbReference type="Gene3D" id="3.90.220.20">
    <property type="entry name" value="DNA methylase specificity domains"/>
    <property type="match status" value="2"/>
</dbReference>
<gene>
    <name evidence="5" type="primary">prrA</name>
    <name evidence="5" type="ORF">ICEValA056-2_014</name>
</gene>
<evidence type="ECO:0000256" key="2">
    <source>
        <dbReference type="ARBA" id="ARBA00022747"/>
    </source>
</evidence>
<sequence>MSHLSYMEKLLDGVGVELKTLGWVGEVRMCKRIMKNQTSDIGDIPFFKIGTFGKEPNAYISKKIFHEYKEKYSYPRIGEVLISASGTIGRTVIFDGREAYFQDSNIVWLENDESKVLNKYLFHFYKIAKWGVSNGGVISRLYNDNIKKTLIPIPCPDNPEKSLAIQAEIVRILDAFTAMTAELTAELNMRKKQYNYYRDQLLNFEEGDVEWKTLEEVAHFANGKGHEKDISEDGKFIVVNSKFISTDGLVAKYSDSQICPLFKDDILLVMSDLPNGKALSKTFIVDEDERYTLNQRIGGITVKDKSEILPKFLHYYLNRTPQLLKHDNGVDQTNLRKGQILEVKVPILPLQKQEHIVSILDKFDKLTKSLSEGLPREIELRQKQYEYYRDLLLSFPKQNAEVSA</sequence>
<dbReference type="RefSeq" id="WP_065274315.1">
    <property type="nucleotide sequence ID" value="NZ_CP016224.1"/>
</dbReference>
<keyword evidence="2" id="KW-0680">Restriction system</keyword>